<feature type="region of interest" description="Disordered" evidence="10">
    <location>
        <begin position="1089"/>
        <end position="1124"/>
    </location>
</feature>
<dbReference type="PROSITE" id="PS00344">
    <property type="entry name" value="GATA_ZN_FINGER_1"/>
    <property type="match status" value="1"/>
</dbReference>
<dbReference type="PRINTS" id="PR00619">
    <property type="entry name" value="GATAZNFINGER"/>
</dbReference>
<evidence type="ECO:0000259" key="11">
    <source>
        <dbReference type="PROSITE" id="PS50114"/>
    </source>
</evidence>
<comment type="caution">
    <text evidence="12">The sequence shown here is derived from an EMBL/GenBank/DDBJ whole genome shotgun (WGS) entry which is preliminary data.</text>
</comment>
<evidence type="ECO:0000256" key="8">
    <source>
        <dbReference type="ARBA" id="ARBA00023242"/>
    </source>
</evidence>
<feature type="compositionally biased region" description="Acidic residues" evidence="10">
    <location>
        <begin position="304"/>
        <end position="316"/>
    </location>
</feature>
<accession>A0A9W4URP3</accession>
<dbReference type="InterPro" id="IPR039355">
    <property type="entry name" value="Transcription_factor_GATA"/>
</dbReference>
<keyword evidence="4" id="KW-0862">Zinc</keyword>
<feature type="region of interest" description="Disordered" evidence="10">
    <location>
        <begin position="983"/>
        <end position="1028"/>
    </location>
</feature>
<dbReference type="GO" id="GO:0005634">
    <property type="term" value="C:nucleus"/>
    <property type="evidence" value="ECO:0007669"/>
    <property type="project" value="UniProtKB-SubCell"/>
</dbReference>
<dbReference type="FunFam" id="3.30.50.10:FF:000007">
    <property type="entry name" value="Nitrogen regulatory AreA, N-terminal"/>
    <property type="match status" value="1"/>
</dbReference>
<feature type="compositionally biased region" description="Polar residues" evidence="10">
    <location>
        <begin position="1089"/>
        <end position="1101"/>
    </location>
</feature>
<reference evidence="12" key="1">
    <citation type="submission" date="2023-01" db="EMBL/GenBank/DDBJ databases">
        <authorList>
            <person name="Van Ghelder C."/>
            <person name="Rancurel C."/>
        </authorList>
    </citation>
    <scope>NUCLEOTIDE SEQUENCE</scope>
    <source>
        <strain evidence="12">CNCM I-4278</strain>
    </source>
</reference>
<feature type="compositionally biased region" description="Low complexity" evidence="10">
    <location>
        <begin position="344"/>
        <end position="354"/>
    </location>
</feature>
<evidence type="ECO:0000256" key="4">
    <source>
        <dbReference type="ARBA" id="ARBA00022833"/>
    </source>
</evidence>
<feature type="compositionally biased region" description="Polar residues" evidence="10">
    <location>
        <begin position="550"/>
        <end position="562"/>
    </location>
</feature>
<organism evidence="12 13">
    <name type="scientific">Periconia digitata</name>
    <dbReference type="NCBI Taxonomy" id="1303443"/>
    <lineage>
        <taxon>Eukaryota</taxon>
        <taxon>Fungi</taxon>
        <taxon>Dikarya</taxon>
        <taxon>Ascomycota</taxon>
        <taxon>Pezizomycotina</taxon>
        <taxon>Dothideomycetes</taxon>
        <taxon>Pleosporomycetidae</taxon>
        <taxon>Pleosporales</taxon>
        <taxon>Massarineae</taxon>
        <taxon>Periconiaceae</taxon>
        <taxon>Periconia</taxon>
    </lineage>
</organism>
<feature type="compositionally biased region" description="Basic and acidic residues" evidence="10">
    <location>
        <begin position="565"/>
        <end position="581"/>
    </location>
</feature>
<dbReference type="InterPro" id="IPR000679">
    <property type="entry name" value="Znf_GATA"/>
</dbReference>
<feature type="region of interest" description="Disordered" evidence="10">
    <location>
        <begin position="696"/>
        <end position="725"/>
    </location>
</feature>
<feature type="compositionally biased region" description="Polar residues" evidence="10">
    <location>
        <begin position="582"/>
        <end position="593"/>
    </location>
</feature>
<proteinExistence type="predicted"/>
<feature type="region of interest" description="Disordered" evidence="10">
    <location>
        <begin position="615"/>
        <end position="637"/>
    </location>
</feature>
<dbReference type="GO" id="GO:0000122">
    <property type="term" value="P:negative regulation of transcription by RNA polymerase II"/>
    <property type="evidence" value="ECO:0007669"/>
    <property type="project" value="TreeGrafter"/>
</dbReference>
<feature type="domain" description="GATA-type" evidence="11">
    <location>
        <begin position="932"/>
        <end position="985"/>
    </location>
</feature>
<keyword evidence="2" id="KW-0479">Metal-binding</keyword>
<keyword evidence="7" id="KW-0804">Transcription</keyword>
<dbReference type="CDD" id="cd00202">
    <property type="entry name" value="ZnF_GATA"/>
    <property type="match status" value="1"/>
</dbReference>
<feature type="compositionally biased region" description="Polar residues" evidence="10">
    <location>
        <begin position="989"/>
        <end position="1001"/>
    </location>
</feature>
<dbReference type="InterPro" id="IPR013088">
    <property type="entry name" value="Znf_NHR/GATA"/>
</dbReference>
<comment type="subcellular location">
    <subcellularLocation>
        <location evidence="1">Nucleus</location>
    </subcellularLocation>
</comment>
<evidence type="ECO:0000256" key="2">
    <source>
        <dbReference type="ARBA" id="ARBA00022723"/>
    </source>
</evidence>
<dbReference type="Pfam" id="PF00320">
    <property type="entry name" value="GATA"/>
    <property type="match status" value="1"/>
</dbReference>
<keyword evidence="8" id="KW-0539">Nucleus</keyword>
<evidence type="ECO:0000256" key="10">
    <source>
        <dbReference type="SAM" id="MobiDB-lite"/>
    </source>
</evidence>
<dbReference type="GO" id="GO:0000981">
    <property type="term" value="F:DNA-binding transcription factor activity, RNA polymerase II-specific"/>
    <property type="evidence" value="ECO:0007669"/>
    <property type="project" value="TreeGrafter"/>
</dbReference>
<sequence length="1131" mass="124354">MALAYREPAIDINLPSMTDIPLQLGLISTDDQARTANNGQAPRITTSQSIQQTQRNEQTAKKADFIKVVSKSVVHKIDKYYVGPLRELPAPQEVQEKWEANVRPGLEQHICQATRTLSKSLRDEQVITEVVLCMAGRQHALSSLATRETFPRRSLLPKGSVALIPMVWIYCGSRKCRRRVVDCLQNLSYLTHFLEMFSMEAPRVSLEAPWPASGRIPLALSESPTNLVEVSLTVYLTPHRVTHGIPAKFTVSEDLTTKEATCIIGGMIMVKDSLYGLTTAHPLTTAFSDATRSTTKLCDSDLSSSDEEDQVSDEGSEATSDSNSDHSRSPLRQRNLQNSPFEGSMASPSSSTTSHIVPHHETIDLPTPRLLSYIGQATKVGNYNLPQMISQVSDFALIHSERIIDHWNENVPYPVTKTASSKEFVSGGVVIAAGTAQRLLGYLLKDEASIILRGEVVRTRKIQIDKPGERGWSGSWVYSDSTLLGIIYGAYDHSPYLHMLPIDDVFSAIGCLLGTQDVRLASLGDIMEVRRIKTMHQAQESSALKRPHDTSSQTTERLNGQATDAHMRKTLELNELKESSRSIKPSTSVSTDSVLMLDKDESKQTPIVNAIVDGKLNATHPKPAPASPKQRADSSPQVPAVNSIMISNHREAGTALQHDSHITRPQVPFAIDTFQLQDDAIVDSTGTIQQNFVSSSVESPIPSRDASYYSSPSSNFPSTVSMSRPVAENNQTNSIRNSMTMHTSSFSNGYGPHQSINSSTSVHTRDITNHGDADNTMFGAATDGNVSFVEPSYEPHRYKNFSQVPPSPSDIEFTLLDDGMSILEANWKWESDLTSHLNPSPTRYRAGPSQETITVEPTEMEPSLQRFLDDDYGEIRRQEVPQTNSVLNAGSPMYQGILKMNKSLTNSPSESGFNFAASSRPHSPSGTNQRRNSMPTTCTNCFTQTTPLWRRNSDGQPLCNACGLFLKLHGVARPLSLETEEIKRRNRTRYNPQTLSSGTESEYSKSTDAFGSSGTTTSSASGITNIKPGRMVPMTPAATEPQPIEAVQDHTKNRASKRLWYESGSSDQEIEIDDLDDITGKVGSTVRQKGRTTAVSDTVPPQNLGKVPMGAMGQGSQQTGPQEWEWLRMSL</sequence>
<feature type="compositionally biased region" description="Polar residues" evidence="10">
    <location>
        <begin position="330"/>
        <end position="341"/>
    </location>
</feature>
<evidence type="ECO:0000256" key="5">
    <source>
        <dbReference type="ARBA" id="ARBA00023015"/>
    </source>
</evidence>
<evidence type="ECO:0000313" key="13">
    <source>
        <dbReference type="Proteomes" id="UP001152607"/>
    </source>
</evidence>
<dbReference type="PROSITE" id="PS50114">
    <property type="entry name" value="GATA_ZN_FINGER_2"/>
    <property type="match status" value="1"/>
</dbReference>
<feature type="compositionally biased region" description="Low complexity" evidence="10">
    <location>
        <begin position="1006"/>
        <end position="1024"/>
    </location>
</feature>
<dbReference type="PANTHER" id="PTHR10071">
    <property type="entry name" value="TRANSCRIPTION FACTOR GATA FAMILY MEMBER"/>
    <property type="match status" value="1"/>
</dbReference>
<keyword evidence="3 9" id="KW-0863">Zinc-finger</keyword>
<evidence type="ECO:0000256" key="9">
    <source>
        <dbReference type="PROSITE-ProRule" id="PRU00094"/>
    </source>
</evidence>
<dbReference type="GO" id="GO:0000978">
    <property type="term" value="F:RNA polymerase II cis-regulatory region sequence-specific DNA binding"/>
    <property type="evidence" value="ECO:0007669"/>
    <property type="project" value="TreeGrafter"/>
</dbReference>
<feature type="region of interest" description="Disordered" evidence="10">
    <location>
        <begin position="909"/>
        <end position="936"/>
    </location>
</feature>
<evidence type="ECO:0000256" key="6">
    <source>
        <dbReference type="ARBA" id="ARBA00023063"/>
    </source>
</evidence>
<feature type="region of interest" description="Disordered" evidence="10">
    <location>
        <begin position="537"/>
        <end position="596"/>
    </location>
</feature>
<feature type="region of interest" description="Disordered" evidence="10">
    <location>
        <begin position="296"/>
        <end position="356"/>
    </location>
</feature>
<dbReference type="Proteomes" id="UP001152607">
    <property type="component" value="Unassembled WGS sequence"/>
</dbReference>
<name>A0A9W4URP3_9PLEO</name>
<dbReference type="GO" id="GO:0045944">
    <property type="term" value="P:positive regulation of transcription by RNA polymerase II"/>
    <property type="evidence" value="ECO:0007669"/>
    <property type="project" value="TreeGrafter"/>
</dbReference>
<feature type="compositionally biased region" description="Low complexity" evidence="10">
    <location>
        <begin position="702"/>
        <end position="723"/>
    </location>
</feature>
<gene>
    <name evidence="12" type="ORF">PDIGIT_LOCUS13796</name>
</gene>
<dbReference type="AlphaFoldDB" id="A0A9W4URP3"/>
<dbReference type="PANTHER" id="PTHR10071:SF281">
    <property type="entry name" value="BOX A-BINDING FACTOR-RELATED"/>
    <property type="match status" value="1"/>
</dbReference>
<dbReference type="InterPro" id="IPR009003">
    <property type="entry name" value="Peptidase_S1_PA"/>
</dbReference>
<feature type="compositionally biased region" description="Polar residues" evidence="10">
    <location>
        <begin position="909"/>
        <end position="935"/>
    </location>
</feature>
<keyword evidence="13" id="KW-1185">Reference proteome</keyword>
<dbReference type="SMART" id="SM00401">
    <property type="entry name" value="ZnF_GATA"/>
    <property type="match status" value="1"/>
</dbReference>
<dbReference type="GO" id="GO:0008270">
    <property type="term" value="F:zinc ion binding"/>
    <property type="evidence" value="ECO:0007669"/>
    <property type="project" value="UniProtKB-KW"/>
</dbReference>
<keyword evidence="6" id="KW-0534">Nitrate assimilation</keyword>
<dbReference type="SUPFAM" id="SSF57716">
    <property type="entry name" value="Glucocorticoid receptor-like (DNA-binding domain)"/>
    <property type="match status" value="1"/>
</dbReference>
<dbReference type="EMBL" id="CAOQHR010000010">
    <property type="protein sequence ID" value="CAI6340614.1"/>
    <property type="molecule type" value="Genomic_DNA"/>
</dbReference>
<evidence type="ECO:0000256" key="1">
    <source>
        <dbReference type="ARBA" id="ARBA00004123"/>
    </source>
</evidence>
<dbReference type="Gene3D" id="3.30.50.10">
    <property type="entry name" value="Erythroid Transcription Factor GATA-1, subunit A"/>
    <property type="match status" value="1"/>
</dbReference>
<evidence type="ECO:0000256" key="3">
    <source>
        <dbReference type="ARBA" id="ARBA00022771"/>
    </source>
</evidence>
<dbReference type="SUPFAM" id="SSF50494">
    <property type="entry name" value="Trypsin-like serine proteases"/>
    <property type="match status" value="1"/>
</dbReference>
<protein>
    <recommendedName>
        <fullName evidence="11">GATA-type domain-containing protein</fullName>
    </recommendedName>
</protein>
<keyword evidence="5" id="KW-0805">Transcription regulation</keyword>
<dbReference type="OrthoDB" id="4395072at2759"/>
<evidence type="ECO:0000256" key="7">
    <source>
        <dbReference type="ARBA" id="ARBA00023163"/>
    </source>
</evidence>
<evidence type="ECO:0000313" key="12">
    <source>
        <dbReference type="EMBL" id="CAI6340614.1"/>
    </source>
</evidence>